<dbReference type="AlphaFoldDB" id="K1TYV9"/>
<feature type="domain" description="BACON" evidence="1">
    <location>
        <begin position="4"/>
        <end position="53"/>
    </location>
</feature>
<dbReference type="InterPro" id="IPR024361">
    <property type="entry name" value="BACON"/>
</dbReference>
<dbReference type="Gene3D" id="2.60.40.10">
    <property type="entry name" value="Immunoglobulins"/>
    <property type="match status" value="1"/>
</dbReference>
<gene>
    <name evidence="2" type="ORF">LEA_03686</name>
</gene>
<sequence>MEKNFLNITPESGNGNQEVTVNAKANISLEDREEMLRIRSSTGKEASVRITQDGVPFMANIGVVPRNIFPSGTGYPIDITFSKTTWDSEGIPTTELKVSNTDEEKFEVIPYFQLLIRKDIVDELLPPGDMETLRCIFKML</sequence>
<dbReference type="Pfam" id="PF13004">
    <property type="entry name" value="BACON"/>
    <property type="match status" value="1"/>
</dbReference>
<dbReference type="InterPro" id="IPR013783">
    <property type="entry name" value="Ig-like_fold"/>
</dbReference>
<protein>
    <recommendedName>
        <fullName evidence="1">BACON domain-containing protein</fullName>
    </recommendedName>
</protein>
<reference evidence="2" key="1">
    <citation type="journal article" date="2013" name="Environ. Microbiol.">
        <title>Microbiota from the distal guts of lean and obese adolescents exhibit partial functional redundancy besides clear differences in community structure.</title>
        <authorList>
            <person name="Ferrer M."/>
            <person name="Ruiz A."/>
            <person name="Lanza F."/>
            <person name="Haange S.B."/>
            <person name="Oberbach A."/>
            <person name="Till H."/>
            <person name="Bargiela R."/>
            <person name="Campoy C."/>
            <person name="Segura M.T."/>
            <person name="Richter M."/>
            <person name="von Bergen M."/>
            <person name="Seifert J."/>
            <person name="Suarez A."/>
        </authorList>
    </citation>
    <scope>NUCLEOTIDE SEQUENCE</scope>
</reference>
<accession>K1TYV9</accession>
<dbReference type="EMBL" id="AJWY01002435">
    <property type="protein sequence ID" value="EKC78262.1"/>
    <property type="molecule type" value="Genomic_DNA"/>
</dbReference>
<evidence type="ECO:0000313" key="2">
    <source>
        <dbReference type="EMBL" id="EKC78262.1"/>
    </source>
</evidence>
<organism evidence="2">
    <name type="scientific">human gut metagenome</name>
    <dbReference type="NCBI Taxonomy" id="408170"/>
    <lineage>
        <taxon>unclassified sequences</taxon>
        <taxon>metagenomes</taxon>
        <taxon>organismal metagenomes</taxon>
    </lineage>
</organism>
<proteinExistence type="predicted"/>
<name>K1TYV9_9ZZZZ</name>
<comment type="caution">
    <text evidence="2">The sequence shown here is derived from an EMBL/GenBank/DDBJ whole genome shotgun (WGS) entry which is preliminary data.</text>
</comment>
<evidence type="ECO:0000259" key="1">
    <source>
        <dbReference type="Pfam" id="PF13004"/>
    </source>
</evidence>